<dbReference type="Proteomes" id="UP000466517">
    <property type="component" value="Chromosome"/>
</dbReference>
<keyword evidence="1" id="KW-0812">Transmembrane</keyword>
<evidence type="ECO:0000313" key="3">
    <source>
        <dbReference type="Proteomes" id="UP000466517"/>
    </source>
</evidence>
<organism evidence="2 3">
    <name type="scientific">Mycolicibacterium madagascariense</name>
    <dbReference type="NCBI Taxonomy" id="212765"/>
    <lineage>
        <taxon>Bacteria</taxon>
        <taxon>Bacillati</taxon>
        <taxon>Actinomycetota</taxon>
        <taxon>Actinomycetes</taxon>
        <taxon>Mycobacteriales</taxon>
        <taxon>Mycobacteriaceae</taxon>
        <taxon>Mycolicibacterium</taxon>
    </lineage>
</organism>
<evidence type="ECO:0008006" key="4">
    <source>
        <dbReference type="Google" id="ProtNLM"/>
    </source>
</evidence>
<dbReference type="KEGG" id="mmag:MMAD_51130"/>
<protein>
    <recommendedName>
        <fullName evidence="4">Alkaline shock response membrane anchor protein AmaP</fullName>
    </recommendedName>
</protein>
<proteinExistence type="predicted"/>
<gene>
    <name evidence="2" type="ORF">MMAD_51130</name>
</gene>
<dbReference type="EMBL" id="AP022610">
    <property type="protein sequence ID" value="BBZ30818.1"/>
    <property type="molecule type" value="Genomic_DNA"/>
</dbReference>
<evidence type="ECO:0000256" key="1">
    <source>
        <dbReference type="SAM" id="Phobius"/>
    </source>
</evidence>
<feature type="transmembrane region" description="Helical" evidence="1">
    <location>
        <begin position="12"/>
        <end position="35"/>
    </location>
</feature>
<keyword evidence="1" id="KW-1133">Transmembrane helix</keyword>
<name>A0A7I7XNJ6_9MYCO</name>
<evidence type="ECO:0000313" key="2">
    <source>
        <dbReference type="EMBL" id="BBZ30818.1"/>
    </source>
</evidence>
<accession>A0A7I7XNJ6</accession>
<reference evidence="2 3" key="1">
    <citation type="journal article" date="2019" name="Emerg. Microbes Infect.">
        <title>Comprehensive subspecies identification of 175 nontuberculous mycobacteria species based on 7547 genomic profiles.</title>
        <authorList>
            <person name="Matsumoto Y."/>
            <person name="Kinjo T."/>
            <person name="Motooka D."/>
            <person name="Nabeya D."/>
            <person name="Jung N."/>
            <person name="Uechi K."/>
            <person name="Horii T."/>
            <person name="Iida T."/>
            <person name="Fujita J."/>
            <person name="Nakamura S."/>
        </authorList>
    </citation>
    <scope>NUCLEOTIDE SEQUENCE [LARGE SCALE GENOMIC DNA]</scope>
    <source>
        <strain evidence="2 3">JCM 13574</strain>
    </source>
</reference>
<dbReference type="RefSeq" id="WP_163742532.1">
    <property type="nucleotide sequence ID" value="NZ_AP022610.1"/>
</dbReference>
<keyword evidence="1" id="KW-0472">Membrane</keyword>
<sequence length="187" mass="19396">MTRLATTVDRLAAAVFGLALIAVGVGVLVWNTHLIPHVPHAITAPGLVSATNTEWWPWAVAGVGLVLALVGLRWLFAHTPKARVKALPLPPTAAGTISVDLGQVADAAATALQHDTNSHGAKGKAVIDRGSRTIDLAVTAYSPATVPALVAAVDEVGGQVTEMLGDARVAVRTTVHVDKHGRRDRVS</sequence>
<keyword evidence="3" id="KW-1185">Reference proteome</keyword>
<dbReference type="AlphaFoldDB" id="A0A7I7XNJ6"/>
<feature type="transmembrane region" description="Helical" evidence="1">
    <location>
        <begin position="55"/>
        <end position="76"/>
    </location>
</feature>